<feature type="signal peptide" evidence="1">
    <location>
        <begin position="1"/>
        <end position="26"/>
    </location>
</feature>
<dbReference type="Pfam" id="PF10696">
    <property type="entry name" value="DUF2501"/>
    <property type="match status" value="1"/>
</dbReference>
<protein>
    <submittedName>
        <fullName evidence="2">DUF2501 domain-containing protein</fullName>
    </submittedName>
</protein>
<evidence type="ECO:0000313" key="2">
    <source>
        <dbReference type="EMBL" id="MBR0560264.1"/>
    </source>
</evidence>
<keyword evidence="3" id="KW-1185">Reference proteome</keyword>
<proteinExistence type="predicted"/>
<dbReference type="EMBL" id="JAGRQH010000006">
    <property type="protein sequence ID" value="MBR0560264.1"/>
    <property type="molecule type" value="Genomic_DNA"/>
</dbReference>
<dbReference type="Proteomes" id="UP000677812">
    <property type="component" value="Unassembled WGS sequence"/>
</dbReference>
<organism evidence="2 3">
    <name type="scientific">Neokomagataea anthophila</name>
    <dbReference type="NCBI Taxonomy" id="2826925"/>
    <lineage>
        <taxon>Bacteria</taxon>
        <taxon>Pseudomonadati</taxon>
        <taxon>Pseudomonadota</taxon>
        <taxon>Alphaproteobacteria</taxon>
        <taxon>Acetobacterales</taxon>
        <taxon>Acetobacteraceae</taxon>
        <taxon>Neokomagataea</taxon>
    </lineage>
</organism>
<comment type="caution">
    <text evidence="2">The sequence shown here is derived from an EMBL/GenBank/DDBJ whole genome shotgun (WGS) entry which is preliminary data.</text>
</comment>
<gene>
    <name evidence="2" type="ORF">KB213_09395</name>
</gene>
<evidence type="ECO:0000313" key="3">
    <source>
        <dbReference type="Proteomes" id="UP000677812"/>
    </source>
</evidence>
<dbReference type="RefSeq" id="WP_211682477.1">
    <property type="nucleotide sequence ID" value="NZ_JAGRQH010000006.1"/>
</dbReference>
<sequence length="161" mass="16182">MTKTFRLPALLSVSALAAVFSLSACDATNSAANQGAGLQSAATSAFGAASQSASNSLANSLGTFGNSLKLPSLSNSSTSNLAGVLKYCVTNNLTSGNASSLLSTATQQAGVSSNASYAAGQQGILQTAANNTQQQFSLSSLAEPLRQKACSLIQSRLQNIL</sequence>
<reference evidence="2 3" key="1">
    <citation type="submission" date="2021-04" db="EMBL/GenBank/DDBJ databases">
        <title>The complete genome sequence of Neokomagataea sp. TBRC 2177.</title>
        <authorList>
            <person name="Charoenyingcharoen P."/>
            <person name="Yukphan P."/>
        </authorList>
    </citation>
    <scope>NUCLEOTIDE SEQUENCE [LARGE SCALE GENOMIC DNA]</scope>
    <source>
        <strain evidence="2 3">TBRC 2177</strain>
    </source>
</reference>
<name>A0ABS5E8N9_9PROT</name>
<dbReference type="PROSITE" id="PS51257">
    <property type="entry name" value="PROKAR_LIPOPROTEIN"/>
    <property type="match status" value="1"/>
</dbReference>
<evidence type="ECO:0000256" key="1">
    <source>
        <dbReference type="SAM" id="SignalP"/>
    </source>
</evidence>
<keyword evidence="1" id="KW-0732">Signal</keyword>
<accession>A0ABS5E8N9</accession>
<dbReference type="InterPro" id="IPR019637">
    <property type="entry name" value="DUF2501"/>
</dbReference>
<feature type="chain" id="PRO_5047133231" evidence="1">
    <location>
        <begin position="27"/>
        <end position="161"/>
    </location>
</feature>